<comment type="function">
    <text evidence="1">Serves as a ruler that controls the length of tail by stopping the tail tube polymerization and is probably released from the tail shaft during infection to facilitate DNA translocation into the host cell. Assembles into a multimeric linear form probably arranged as a coil of alpha-helices and stabilized by the covering tail assembly proteins. Its C-terminus fixes the tail tip complex, thereby forming the tail assembly initiator complex. Tail tube proteins polymerize around the tail measure protein, displacing the tail assembly proteins. When the tail reaches the length specified by the tape measure protein, it stops and becomes capped by the tail terminator protein.</text>
</comment>
<keyword evidence="1" id="KW-1162">Viral penetration into host cytoplasm</keyword>
<organism evidence="4">
    <name type="scientific">Vibrio phage Vc1</name>
    <dbReference type="NCBI Taxonomy" id="1480731"/>
    <lineage>
        <taxon>Viruses</taxon>
        <taxon>Duplodnaviria</taxon>
        <taxon>Heunggongvirae</taxon>
        <taxon>Uroviricota</taxon>
        <taxon>Caudoviricetes</taxon>
        <taxon>Drexlerviridae</taxon>
        <taxon>Jhansiroadvirus</taxon>
        <taxon>Jhansiroadvirus gwaliVC1</taxon>
    </lineage>
</organism>
<proteinExistence type="inferred from homology"/>
<evidence type="ECO:0000259" key="2">
    <source>
        <dbReference type="Pfam" id="PF06791"/>
    </source>
</evidence>
<evidence type="ECO:0000259" key="3">
    <source>
        <dbReference type="Pfam" id="PF09718"/>
    </source>
</evidence>
<keyword evidence="1" id="KW-0946">Virion</keyword>
<keyword evidence="1" id="KW-1188">Viral release from host cell</keyword>
<feature type="domain" description="Bacteriophage tail tape measure N-terminal" evidence="2">
    <location>
        <begin position="142"/>
        <end position="345"/>
    </location>
</feature>
<comment type="similarity">
    <text evidence="1">Belongs to the Lambdavirus tape measure protein family.</text>
</comment>
<dbReference type="HAMAP" id="MF_04138">
    <property type="entry name" value="TMP_LAMBDA"/>
    <property type="match status" value="1"/>
</dbReference>
<feature type="chain" id="PRO_5027190186" description="Tape measure protein" evidence="1">
    <location>
        <begin position="1"/>
        <end position="1060"/>
    </location>
</feature>
<dbReference type="GO" id="GO:0046718">
    <property type="term" value="P:symbiont entry into host cell"/>
    <property type="evidence" value="ECO:0007669"/>
    <property type="project" value="UniProtKB-KW"/>
</dbReference>
<dbReference type="NCBIfam" id="TIGR01541">
    <property type="entry name" value="tape_meas_lam_C"/>
    <property type="match status" value="1"/>
</dbReference>
<protein>
    <recommendedName>
        <fullName evidence="1">Tape measure protein</fullName>
        <shortName evidence="1">TMP</shortName>
    </recommendedName>
</protein>
<dbReference type="EMBL" id="MT360682">
    <property type="protein sequence ID" value="QJT70612.1"/>
    <property type="molecule type" value="Genomic_DNA"/>
</dbReference>
<dbReference type="GO" id="GO:0098003">
    <property type="term" value="P:viral tail assembly"/>
    <property type="evidence" value="ECO:0007669"/>
    <property type="project" value="UniProtKB-UniRule"/>
</dbReference>
<sequence length="1060" mass="115861">MAEQFAGLTLGVDINQVNKAVKSLQEFKKANDDAASGVKILKKAGLLLLVKQNKWLATDTQITKLNLSKKALTEEGRAALEESRAKESGDDWKNFLADLQAQANALGKLNLNCWKLEMKAAQLGVTAQAAPFIAQLKAQEKQLKMTGISAGQYNRAMRMLPAQITDVVTSLASGMPVWLVAIQQGGQIKDSFGGIGNSLRALKSLITPARLGIAGIAGAMGALVKASWDAYASQRDLENALILTGNMADLNGDKFINMSRSIAEANMTTVGTAQEAILSIVKTGEFSANQIQKVAKSTQQLSSLTGKSIDEAAGAFERLAEDPIEGLLKLNDQVRFLEDGQLTLIDSIRKTEGEAAALDKALQLAAEGMQNAHDQMIDSALPLQRMWMNIKTWASEAWQTVGIYTNTALLGTIDTVKNVIAAIKNLISQADASIFGFMADMADRVNKVNENLGISFRIDENGEWRKGQQEALKLLRKQPEHMTDSKTWGEYEAEVRKGYEVQRNESPATNAQLRKEKKAIQIATGKQARKRQPIELMRERKRKSNISVKFCHCKQSLKFCRITKLQTELKVLQDHKTVNDKISAQRKQLFTIEAQHAILIEASKNASLANYDKTHELAKQKAELGDQIETQKRLNALQDKATKFIQEQDAALKALDAQKQGMSDRDFQREQARQKLIADWLSQGGQASDARLQEQLSKLNEVYAKQDELSMNAVAGMKTAMSNWLESATEMGAQFGNVMTAALDGVSDQFVDLLSTGKASFKDFANSIIKMILQIITKLSIAYAIQAAMGWVGAGSGGGFAGGFRGRLCDWRLYWRWWKIRSGWCGSQGRICNDKGGNKADRSRTKEATKRIGVDNLYKMMRDTQTAVMLAEALSLAEEWLSGSAPSLSIGNISVDVNNGSDPKGLTNGVKAIVAEELNKCFSQGGRGYEFVMERTNSNISPSNGAFIGVLKTKEATKRIGVDNLYKMMRDTQTAVMLAEALSLAEEWLSGSAPSLSIGNISVDVNNGSDPKGLTNGVKAIVAEELNKCFSQGGRGYEFVMERTNSNISPSNGAFIGVLK</sequence>
<dbReference type="Pfam" id="PF09718">
    <property type="entry name" value="Tape_meas_lam_C"/>
    <property type="match status" value="1"/>
</dbReference>
<accession>A0A6M5CDM6</accession>
<keyword evidence="1" id="KW-1227">Viral tail protein</keyword>
<dbReference type="InterPro" id="IPR043680">
    <property type="entry name" value="GpH_LAMBDA"/>
</dbReference>
<dbReference type="InterPro" id="IPR009628">
    <property type="entry name" value="Phage_tape_measure_N"/>
</dbReference>
<evidence type="ECO:0000256" key="1">
    <source>
        <dbReference type="HAMAP-Rule" id="MF_04138"/>
    </source>
</evidence>
<comment type="subcellular location">
    <subcellularLocation>
        <location evidence="1">Virion</location>
    </subcellularLocation>
</comment>
<gene>
    <name evidence="4" type="ORF">2019VC1_07</name>
</gene>
<keyword evidence="1" id="KW-1160">Virus entry into host cell</keyword>
<dbReference type="InterPro" id="IPR006431">
    <property type="entry name" value="Phage_tape_meas_C"/>
</dbReference>
<dbReference type="Pfam" id="PF06791">
    <property type="entry name" value="TMP_2"/>
    <property type="match status" value="1"/>
</dbReference>
<dbReference type="GO" id="GO:0098015">
    <property type="term" value="C:virus tail"/>
    <property type="evidence" value="ECO:0007669"/>
    <property type="project" value="UniProtKB-UniRule"/>
</dbReference>
<keyword evidence="1" id="KW-1171">Viral genome ejection through host cell envelope</keyword>
<feature type="domain" description="Bacteriophage tail tape measure C-terminal" evidence="3">
    <location>
        <begin position="712"/>
        <end position="786"/>
    </location>
</feature>
<comment type="subunit">
    <text evidence="1">Interacts with the tail initiator complex presumably through its C-terminus domain. Interacts with the tail assembly proteins.</text>
</comment>
<keyword evidence="1" id="KW-1245">Viral tail assembly</keyword>
<name>A0A6M5CDM6_9CAUD</name>
<evidence type="ECO:0000313" key="4">
    <source>
        <dbReference type="EMBL" id="QJT70612.1"/>
    </source>
</evidence>
<reference evidence="4" key="1">
    <citation type="submission" date="2020-04" db="EMBL/GenBank/DDBJ databases">
        <authorList>
            <person name="Kumar P."/>
            <person name="Meghvansi M.K."/>
            <person name="Kamboj D.V."/>
        </authorList>
    </citation>
    <scope>NUCLEOTIDE SEQUENCE [LARGE SCALE GENOMIC DNA]</scope>
</reference>